<dbReference type="Pfam" id="PF12796">
    <property type="entry name" value="Ank_2"/>
    <property type="match status" value="2"/>
</dbReference>
<evidence type="ECO:0000256" key="7">
    <source>
        <dbReference type="PROSITE-ProRule" id="PRU00277"/>
    </source>
</evidence>
<evidence type="ECO:0000313" key="10">
    <source>
        <dbReference type="EMBL" id="KAL1504067.1"/>
    </source>
</evidence>
<dbReference type="InterPro" id="IPR011990">
    <property type="entry name" value="TPR-like_helical_dom_sf"/>
</dbReference>
<organism evidence="10 11">
    <name type="scientific">Prymnesium parvum</name>
    <name type="common">Toxic golden alga</name>
    <dbReference type="NCBI Taxonomy" id="97485"/>
    <lineage>
        <taxon>Eukaryota</taxon>
        <taxon>Haptista</taxon>
        <taxon>Haptophyta</taxon>
        <taxon>Prymnesiophyceae</taxon>
        <taxon>Prymnesiales</taxon>
        <taxon>Prymnesiaceae</taxon>
        <taxon>Prymnesium</taxon>
    </lineage>
</organism>
<dbReference type="PROSITE" id="PS50059">
    <property type="entry name" value="FKBP_PPIASE"/>
    <property type="match status" value="1"/>
</dbReference>
<dbReference type="PROSITE" id="PS50088">
    <property type="entry name" value="ANK_REPEAT"/>
    <property type="match status" value="3"/>
</dbReference>
<dbReference type="InterPro" id="IPR007052">
    <property type="entry name" value="CS_dom"/>
</dbReference>
<dbReference type="Gene3D" id="1.25.40.10">
    <property type="entry name" value="Tetratricopeptide repeat domain"/>
    <property type="match status" value="1"/>
</dbReference>
<keyword evidence="11" id="KW-1185">Reference proteome</keyword>
<dbReference type="Pfam" id="PF00254">
    <property type="entry name" value="FKBP_C"/>
    <property type="match status" value="1"/>
</dbReference>
<evidence type="ECO:0000259" key="8">
    <source>
        <dbReference type="PROSITE" id="PS50059"/>
    </source>
</evidence>
<dbReference type="Gene3D" id="1.25.40.20">
    <property type="entry name" value="Ankyrin repeat-containing domain"/>
    <property type="match status" value="3"/>
</dbReference>
<dbReference type="SUPFAM" id="SSF48403">
    <property type="entry name" value="Ankyrin repeat"/>
    <property type="match status" value="1"/>
</dbReference>
<evidence type="ECO:0000256" key="4">
    <source>
        <dbReference type="ARBA" id="ARBA00023043"/>
    </source>
</evidence>
<dbReference type="Proteomes" id="UP001515480">
    <property type="component" value="Unassembled WGS sequence"/>
</dbReference>
<dbReference type="PROSITE" id="PS50297">
    <property type="entry name" value="ANK_REP_REGION"/>
    <property type="match status" value="3"/>
</dbReference>
<dbReference type="Gene3D" id="3.10.50.40">
    <property type="match status" value="1"/>
</dbReference>
<reference evidence="10 11" key="1">
    <citation type="journal article" date="2024" name="Science">
        <title>Giant polyketide synthase enzymes in the biosynthesis of giant marine polyether toxins.</title>
        <authorList>
            <person name="Fallon T.R."/>
            <person name="Shende V.V."/>
            <person name="Wierzbicki I.H."/>
            <person name="Pendleton A.L."/>
            <person name="Watervoot N.F."/>
            <person name="Auber R.P."/>
            <person name="Gonzalez D.J."/>
            <person name="Wisecaver J.H."/>
            <person name="Moore B.S."/>
        </authorList>
    </citation>
    <scope>NUCLEOTIDE SEQUENCE [LARGE SCALE GENOMIC DNA]</scope>
    <source>
        <strain evidence="10 11">12B1</strain>
    </source>
</reference>
<dbReference type="PANTHER" id="PTHR24173">
    <property type="entry name" value="ANKYRIN REPEAT CONTAINING"/>
    <property type="match status" value="1"/>
</dbReference>
<name>A0AB34IPU1_PRYPA</name>
<dbReference type="GO" id="GO:0003755">
    <property type="term" value="F:peptidyl-prolyl cis-trans isomerase activity"/>
    <property type="evidence" value="ECO:0007669"/>
    <property type="project" value="UniProtKB-KW"/>
</dbReference>
<evidence type="ECO:0000259" key="9">
    <source>
        <dbReference type="PROSITE" id="PS51203"/>
    </source>
</evidence>
<accession>A0AB34IPU1</accession>
<dbReference type="Pfam" id="PF04969">
    <property type="entry name" value="CS"/>
    <property type="match status" value="1"/>
</dbReference>
<dbReference type="SMART" id="SM00248">
    <property type="entry name" value="ANK"/>
    <property type="match status" value="6"/>
</dbReference>
<comment type="caution">
    <text evidence="10">The sequence shown here is derived from an EMBL/GenBank/DDBJ whole genome shotgun (WGS) entry which is preliminary data.</text>
</comment>
<evidence type="ECO:0000256" key="5">
    <source>
        <dbReference type="ARBA" id="ARBA00038500"/>
    </source>
</evidence>
<dbReference type="SUPFAM" id="SSF54534">
    <property type="entry name" value="FKBP-like"/>
    <property type="match status" value="1"/>
</dbReference>
<dbReference type="InterPro" id="IPR046357">
    <property type="entry name" value="PPIase_dom_sf"/>
</dbReference>
<sequence length="790" mass="84370">MAGEATHQLLLASSRGEMGLLADAIRKGAEVNDTDAHGTTALMHAAAGGFCGAMKLLLGQRALTSLTDAQGSTALHHACAARAEEAVALLLAAKASVEARNALGVDALMQASLGGLAVAAEALLGCRASPDARDGGGATALMRACSRGHAAVVEILLNHQADVNLQASDGGTTALITAARNGHKEIVRALLRRGAATDCVDADGLTALDWATECEHFECAQILQARARGPLLYCNAERLCMRVHMMLQDGSRPEATRAEVGGPPRMPLRCHDVSGDAGVLKVVLRHGKLAGGFPPEGARVRVRYTASVARGAEKEGHRPVQSVDRSMEPFTECALGSGALTRGLDLLVRGMCEGELCRAVVRTDYAYGARGAATPAIPPNVHLEYVLELLSWQVDSRVEGPAVLLEASQLKEEGSRLFRNSSWTEASRKYSTAAALLAPLIAAADPDERREAFTLLQERATCTLNEAQCWLNVNAWEKAEDCCSKVLDRFAAGGAATSPAGVAPAGRSPVETSAMAKALYRRGRARHELGDARGAVEDLRHAARVDSKSKEVRELLQLCIASRKAAAGGEQELASHMIAGAAYEDDRRRDAAAAPEMRVGAPLPAGFEPTDESTRTYFENELAIATAKLEDNMGNLVMSENGKVSLLPPERMGGKCGSYTWGQSERELQIKVPWTKGLQLHDVRLRTTSFTLELCVGGETVLSGNLYARIVSDDSHYIIDEVNGSFTVVVYLTKLVRTHANSHWPCVIKGEPEIDTSKFGNSVIAFDEDREVSAYLQYMKEINATGLHVQ</sequence>
<keyword evidence="3" id="KW-0833">Ubl conjugation pathway</keyword>
<dbReference type="SUPFAM" id="SSF49764">
    <property type="entry name" value="HSP20-like chaperones"/>
    <property type="match status" value="1"/>
</dbReference>
<dbReference type="InterPro" id="IPR019734">
    <property type="entry name" value="TPR_rpt"/>
</dbReference>
<dbReference type="InterPro" id="IPR008978">
    <property type="entry name" value="HSP20-like_chaperone"/>
</dbReference>
<dbReference type="InterPro" id="IPR036770">
    <property type="entry name" value="Ankyrin_rpt-contain_sf"/>
</dbReference>
<feature type="repeat" description="ANK" evidence="6">
    <location>
        <begin position="170"/>
        <end position="202"/>
    </location>
</feature>
<evidence type="ECO:0000256" key="1">
    <source>
        <dbReference type="ARBA" id="ARBA00004906"/>
    </source>
</evidence>
<evidence type="ECO:0000256" key="3">
    <source>
        <dbReference type="ARBA" id="ARBA00022786"/>
    </source>
</evidence>
<protein>
    <recommendedName>
        <fullName evidence="7">peptidylprolyl isomerase</fullName>
        <ecNumber evidence="7">5.2.1.8</ecNumber>
    </recommendedName>
</protein>
<keyword evidence="4 6" id="KW-0040">ANK repeat</keyword>
<dbReference type="PROSITE" id="PS51203">
    <property type="entry name" value="CS"/>
    <property type="match status" value="1"/>
</dbReference>
<feature type="domain" description="CS" evidence="9">
    <location>
        <begin position="654"/>
        <end position="748"/>
    </location>
</feature>
<feature type="repeat" description="ANK" evidence="6">
    <location>
        <begin position="70"/>
        <end position="102"/>
    </location>
</feature>
<gene>
    <name evidence="10" type="ORF">AB1Y20_010477</name>
</gene>
<dbReference type="AlphaFoldDB" id="A0AB34IPU1"/>
<keyword evidence="7" id="KW-0413">Isomerase</keyword>
<evidence type="ECO:0000256" key="2">
    <source>
        <dbReference type="ARBA" id="ARBA00022737"/>
    </source>
</evidence>
<comment type="pathway">
    <text evidence="1">Protein modification; protein ubiquitination.</text>
</comment>
<dbReference type="PANTHER" id="PTHR24173:SF74">
    <property type="entry name" value="ANKYRIN REPEAT DOMAIN-CONTAINING PROTEIN 16"/>
    <property type="match status" value="1"/>
</dbReference>
<evidence type="ECO:0000313" key="11">
    <source>
        <dbReference type="Proteomes" id="UP001515480"/>
    </source>
</evidence>
<dbReference type="SUPFAM" id="SSF48452">
    <property type="entry name" value="TPR-like"/>
    <property type="match status" value="1"/>
</dbReference>
<keyword evidence="7" id="KW-0697">Rotamase</keyword>
<dbReference type="EC" id="5.2.1.8" evidence="7"/>
<comment type="catalytic activity">
    <reaction evidence="7">
        <text>[protein]-peptidylproline (omega=180) = [protein]-peptidylproline (omega=0)</text>
        <dbReference type="Rhea" id="RHEA:16237"/>
        <dbReference type="Rhea" id="RHEA-COMP:10747"/>
        <dbReference type="Rhea" id="RHEA-COMP:10748"/>
        <dbReference type="ChEBI" id="CHEBI:83833"/>
        <dbReference type="ChEBI" id="CHEBI:83834"/>
        <dbReference type="EC" id="5.2.1.8"/>
    </reaction>
</comment>
<dbReference type="Gene3D" id="2.60.40.790">
    <property type="match status" value="1"/>
</dbReference>
<dbReference type="SMART" id="SM00028">
    <property type="entry name" value="TPR"/>
    <property type="match status" value="2"/>
</dbReference>
<dbReference type="EMBL" id="JBGBPQ010000020">
    <property type="protein sequence ID" value="KAL1504067.1"/>
    <property type="molecule type" value="Genomic_DNA"/>
</dbReference>
<feature type="repeat" description="ANK" evidence="6">
    <location>
        <begin position="136"/>
        <end position="168"/>
    </location>
</feature>
<dbReference type="InterPro" id="IPR001179">
    <property type="entry name" value="PPIase_FKBP_dom"/>
</dbReference>
<feature type="domain" description="PPIase FKBP-type" evidence="8">
    <location>
        <begin position="297"/>
        <end position="393"/>
    </location>
</feature>
<evidence type="ECO:0000256" key="6">
    <source>
        <dbReference type="PROSITE-ProRule" id="PRU00023"/>
    </source>
</evidence>
<dbReference type="InterPro" id="IPR002110">
    <property type="entry name" value="Ankyrin_rpt"/>
</dbReference>
<keyword evidence="2" id="KW-0677">Repeat</keyword>
<comment type="similarity">
    <text evidence="5">Belongs to the fem-1 family.</text>
</comment>
<proteinExistence type="inferred from homology"/>